<evidence type="ECO:0000259" key="6">
    <source>
        <dbReference type="PROSITE" id="PS50112"/>
    </source>
</evidence>
<dbReference type="InterPro" id="IPR002078">
    <property type="entry name" value="Sigma_54_int"/>
</dbReference>
<dbReference type="InterPro" id="IPR058031">
    <property type="entry name" value="AAA_lid_NorR"/>
</dbReference>
<dbReference type="Gene3D" id="3.30.450.40">
    <property type="match status" value="1"/>
</dbReference>
<evidence type="ECO:0000256" key="4">
    <source>
        <dbReference type="ARBA" id="ARBA00023163"/>
    </source>
</evidence>
<dbReference type="CDD" id="cd00009">
    <property type="entry name" value="AAA"/>
    <property type="match status" value="1"/>
</dbReference>
<dbReference type="InterPro" id="IPR025662">
    <property type="entry name" value="Sigma_54_int_dom_ATP-bd_1"/>
</dbReference>
<dbReference type="GO" id="GO:0005524">
    <property type="term" value="F:ATP binding"/>
    <property type="evidence" value="ECO:0007669"/>
    <property type="project" value="UniProtKB-KW"/>
</dbReference>
<keyword evidence="1" id="KW-0547">Nucleotide-binding</keyword>
<dbReference type="PRINTS" id="PR01590">
    <property type="entry name" value="HTHFIS"/>
</dbReference>
<dbReference type="Pfam" id="PF25601">
    <property type="entry name" value="AAA_lid_14"/>
    <property type="match status" value="1"/>
</dbReference>
<evidence type="ECO:0008006" key="9">
    <source>
        <dbReference type="Google" id="ProtNLM"/>
    </source>
</evidence>
<dbReference type="Gene3D" id="3.40.50.300">
    <property type="entry name" value="P-loop containing nucleotide triphosphate hydrolases"/>
    <property type="match status" value="1"/>
</dbReference>
<keyword evidence="3" id="KW-0805">Transcription regulation</keyword>
<dbReference type="PANTHER" id="PTHR32071:SF77">
    <property type="entry name" value="TRANSCRIPTIONAL REGULATORY PROTEIN"/>
    <property type="match status" value="1"/>
</dbReference>
<dbReference type="InterPro" id="IPR025943">
    <property type="entry name" value="Sigma_54_int_dom_ATP-bd_2"/>
</dbReference>
<dbReference type="Proteomes" id="UP000063953">
    <property type="component" value="Chromosome"/>
</dbReference>
<keyword evidence="8" id="KW-1185">Reference proteome</keyword>
<dbReference type="GO" id="GO:0006355">
    <property type="term" value="P:regulation of DNA-templated transcription"/>
    <property type="evidence" value="ECO:0007669"/>
    <property type="project" value="InterPro"/>
</dbReference>
<dbReference type="PANTHER" id="PTHR32071">
    <property type="entry name" value="TRANSCRIPTIONAL REGULATORY PROTEIN"/>
    <property type="match status" value="1"/>
</dbReference>
<dbReference type="SMART" id="SM00382">
    <property type="entry name" value="AAA"/>
    <property type="match status" value="1"/>
</dbReference>
<dbReference type="InterPro" id="IPR035965">
    <property type="entry name" value="PAS-like_dom_sf"/>
</dbReference>
<dbReference type="PROSITE" id="PS50045">
    <property type="entry name" value="SIGMA54_INTERACT_4"/>
    <property type="match status" value="1"/>
</dbReference>
<gene>
    <name evidence="7" type="ORF">AKN88_03330</name>
</gene>
<dbReference type="InterPro" id="IPR000014">
    <property type="entry name" value="PAS"/>
</dbReference>
<dbReference type="PROSITE" id="PS50112">
    <property type="entry name" value="PAS"/>
    <property type="match status" value="1"/>
</dbReference>
<keyword evidence="2" id="KW-0067">ATP-binding</keyword>
<dbReference type="RefSeq" id="WP_053100090.1">
    <property type="nucleotide sequence ID" value="NZ_CP012365.1"/>
</dbReference>
<dbReference type="GO" id="GO:0043565">
    <property type="term" value="F:sequence-specific DNA binding"/>
    <property type="evidence" value="ECO:0007669"/>
    <property type="project" value="InterPro"/>
</dbReference>
<organism evidence="7 8">
    <name type="scientific">Thiopseudomonas alkaliphila</name>
    <dbReference type="NCBI Taxonomy" id="1697053"/>
    <lineage>
        <taxon>Bacteria</taxon>
        <taxon>Pseudomonadati</taxon>
        <taxon>Pseudomonadota</taxon>
        <taxon>Gammaproteobacteria</taxon>
        <taxon>Pseudomonadales</taxon>
        <taxon>Pseudomonadaceae</taxon>
        <taxon>Thiopseudomonas</taxon>
    </lineage>
</organism>
<evidence type="ECO:0000313" key="8">
    <source>
        <dbReference type="Proteomes" id="UP000063953"/>
    </source>
</evidence>
<protein>
    <recommendedName>
        <fullName evidence="9">Transcriptional regulator of acetoin/glycerol metabolism</fullName>
    </recommendedName>
</protein>
<dbReference type="Pfam" id="PF00158">
    <property type="entry name" value="Sigma54_activat"/>
    <property type="match status" value="1"/>
</dbReference>
<dbReference type="Pfam" id="PF02954">
    <property type="entry name" value="HTH_8"/>
    <property type="match status" value="1"/>
</dbReference>
<dbReference type="PATRIC" id="fig|1698449.3.peg.669"/>
<dbReference type="SUPFAM" id="SSF46689">
    <property type="entry name" value="Homeodomain-like"/>
    <property type="match status" value="1"/>
</dbReference>
<dbReference type="Gene3D" id="1.10.8.60">
    <property type="match status" value="1"/>
</dbReference>
<evidence type="ECO:0000256" key="1">
    <source>
        <dbReference type="ARBA" id="ARBA00022741"/>
    </source>
</evidence>
<dbReference type="SUPFAM" id="SSF52540">
    <property type="entry name" value="P-loop containing nucleoside triphosphate hydrolases"/>
    <property type="match status" value="1"/>
</dbReference>
<name>A0A0K1XCN8_9GAMM</name>
<dbReference type="PROSITE" id="PS00676">
    <property type="entry name" value="SIGMA54_INTERACT_2"/>
    <property type="match status" value="1"/>
</dbReference>
<dbReference type="SUPFAM" id="SSF55785">
    <property type="entry name" value="PYP-like sensor domain (PAS domain)"/>
    <property type="match status" value="1"/>
</dbReference>
<dbReference type="FunFam" id="3.40.50.300:FF:000006">
    <property type="entry name" value="DNA-binding transcriptional regulator NtrC"/>
    <property type="match status" value="1"/>
</dbReference>
<evidence type="ECO:0000256" key="3">
    <source>
        <dbReference type="ARBA" id="ARBA00023015"/>
    </source>
</evidence>
<evidence type="ECO:0000259" key="5">
    <source>
        <dbReference type="PROSITE" id="PS50045"/>
    </source>
</evidence>
<dbReference type="PROSITE" id="PS00675">
    <property type="entry name" value="SIGMA54_INTERACT_1"/>
    <property type="match status" value="1"/>
</dbReference>
<dbReference type="Pfam" id="PF13426">
    <property type="entry name" value="PAS_9"/>
    <property type="match status" value="1"/>
</dbReference>
<reference evidence="7 8" key="1">
    <citation type="journal article" date="2015" name="Genome Announc.">
        <title>Genome Sequences of Oblitimonas alkaliphila gen. nov. sp. nov. (Proposed), a Novel Bacterium of the Pseudomonadaceae Family.</title>
        <authorList>
            <person name="Lauer A.C."/>
            <person name="Nicholson A.C."/>
            <person name="Humrighouse B.W."/>
            <person name="Emery B."/>
            <person name="Drobish A."/>
            <person name="Juieng P."/>
            <person name="Loparev V."/>
            <person name="McQuiston J.R."/>
        </authorList>
    </citation>
    <scope>NUCLEOTIDE SEQUENCE [LARGE SCALE GENOMIC DNA]</scope>
    <source>
        <strain evidence="7 8">E5571</strain>
    </source>
</reference>
<evidence type="ECO:0000313" key="7">
    <source>
        <dbReference type="EMBL" id="AKX59076.1"/>
    </source>
</evidence>
<dbReference type="Gene3D" id="3.30.450.20">
    <property type="entry name" value="PAS domain"/>
    <property type="match status" value="1"/>
</dbReference>
<dbReference type="EMBL" id="CP012365">
    <property type="protein sequence ID" value="AKX59076.1"/>
    <property type="molecule type" value="Genomic_DNA"/>
</dbReference>
<keyword evidence="4" id="KW-0804">Transcription</keyword>
<dbReference type="InterPro" id="IPR029016">
    <property type="entry name" value="GAF-like_dom_sf"/>
</dbReference>
<dbReference type="InterPro" id="IPR009057">
    <property type="entry name" value="Homeodomain-like_sf"/>
</dbReference>
<proteinExistence type="predicted"/>
<feature type="domain" description="Sigma-54 factor interaction" evidence="5">
    <location>
        <begin position="319"/>
        <end position="544"/>
    </location>
</feature>
<dbReference type="InterPro" id="IPR003593">
    <property type="entry name" value="AAA+_ATPase"/>
</dbReference>
<evidence type="ECO:0000256" key="2">
    <source>
        <dbReference type="ARBA" id="ARBA00022840"/>
    </source>
</evidence>
<dbReference type="Gene3D" id="1.10.10.60">
    <property type="entry name" value="Homeodomain-like"/>
    <property type="match status" value="1"/>
</dbReference>
<dbReference type="InterPro" id="IPR027417">
    <property type="entry name" value="P-loop_NTPase"/>
</dbReference>
<sequence length="621" mass="68571">MTIKNIDAGQGYTASMMNTMWSRLSYQQIIKAARARSTAYGVNASADSCLKQQISLAELRKNNGLLLDAAEPVLERLTEQFTSFQSDALFILANREATILSVEGRSDQQQEISDVAPGVCWSESIRGTNALGTALVEAQPMLINCGEHFLERLERYSCSSVLLNDADGAVTGVLSLARKGALPETQDSLLMLTLTASYIDRRLFISSQSEHIRLAFHCSPNYLDSPWQGLLSVSLDGHIMAVNDAACELLGQPRELLLGQSCETFLGGRVPALKRITKGLSGSLKTKRGKLFYKILQMPETDALASYAPAKVKKQPSYLTSANPKFEKNLGLAQRGFAKDLPILLLGETGTGKEVIARHLHNQSSRAGQPFVAVNCAAIPEGLIESELFGYKEGAFTGARRGGMAGRLQQAQGGTLFLDEVGDMPVELQARLLRVLQERHFTPLGGAQEQPLNIGLICATHRDLRQHVADKSFREDLYYRINGMSMQLPALRQRNDLSQLCELFLAREGFTKVTLSADLQRLFADYHWPGNIRQLEMVMRTLAALAEPEQQYFNLDDLPDTLLEELQEALPQDAGTCIRSNENELIRQALMNHEGNVSAAARELGISRATLYRKLKQLDNI</sequence>
<dbReference type="AlphaFoldDB" id="A0A0K1XCN8"/>
<dbReference type="STRING" id="1697053.AKN87_05370"/>
<feature type="domain" description="PAS" evidence="6">
    <location>
        <begin position="230"/>
        <end position="261"/>
    </location>
</feature>
<dbReference type="CDD" id="cd00130">
    <property type="entry name" value="PAS"/>
    <property type="match status" value="1"/>
</dbReference>
<accession>A0A0K1XCN8</accession>
<dbReference type="InterPro" id="IPR002197">
    <property type="entry name" value="HTH_Fis"/>
</dbReference>